<feature type="compositionally biased region" description="Polar residues" evidence="2">
    <location>
        <begin position="34"/>
        <end position="44"/>
    </location>
</feature>
<evidence type="ECO:0000313" key="4">
    <source>
        <dbReference type="Proteomes" id="UP000464378"/>
    </source>
</evidence>
<dbReference type="InParanoid" id="A0A6C2YPL8"/>
<name>A0A6C2YPL8_9BACT</name>
<dbReference type="EMBL" id="LR593887">
    <property type="protein sequence ID" value="VTS03306.1"/>
    <property type="molecule type" value="Genomic_DNA"/>
</dbReference>
<dbReference type="RefSeq" id="WP_162658182.1">
    <property type="nucleotide sequence ID" value="NZ_LR593887.1"/>
</dbReference>
<sequence>MAKQKPTADPTPTIEPAPEFELVTSEGPTILIGTPTSAEPASLSETEVLNAKLEQYERENAMLRAQLENSSRQPQPTFTSQEKPWLVKVQEGPAWVVLATNEASAWAAYRQATGLISTPYQPEIGPMPPSTPVGRYWGE</sequence>
<proteinExistence type="predicted"/>
<feature type="region of interest" description="Disordered" evidence="2">
    <location>
        <begin position="1"/>
        <end position="44"/>
    </location>
</feature>
<organism evidence="3">
    <name type="scientific">Tuwongella immobilis</name>
    <dbReference type="NCBI Taxonomy" id="692036"/>
    <lineage>
        <taxon>Bacteria</taxon>
        <taxon>Pseudomonadati</taxon>
        <taxon>Planctomycetota</taxon>
        <taxon>Planctomycetia</taxon>
        <taxon>Gemmatales</taxon>
        <taxon>Gemmataceae</taxon>
        <taxon>Tuwongella</taxon>
    </lineage>
</organism>
<accession>A0A6C2YPL8</accession>
<reference evidence="3" key="1">
    <citation type="submission" date="2019-04" db="EMBL/GenBank/DDBJ databases">
        <authorList>
            <consortium name="Science for Life Laboratories"/>
        </authorList>
    </citation>
    <scope>NUCLEOTIDE SEQUENCE</scope>
    <source>
        <strain evidence="3">MBLW1</strain>
    </source>
</reference>
<dbReference type="AlphaFoldDB" id="A0A6C2YPL8"/>
<feature type="region of interest" description="Disordered" evidence="2">
    <location>
        <begin position="120"/>
        <end position="139"/>
    </location>
</feature>
<gene>
    <name evidence="3" type="ORF">GMBLW1_08870</name>
</gene>
<feature type="coiled-coil region" evidence="1">
    <location>
        <begin position="46"/>
        <end position="73"/>
    </location>
</feature>
<keyword evidence="1" id="KW-0175">Coiled coil</keyword>
<protein>
    <submittedName>
        <fullName evidence="3">Uncharacterized protein</fullName>
    </submittedName>
</protein>
<dbReference type="KEGG" id="tim:GMBLW1_08870"/>
<evidence type="ECO:0000256" key="2">
    <source>
        <dbReference type="SAM" id="MobiDB-lite"/>
    </source>
</evidence>
<evidence type="ECO:0000256" key="1">
    <source>
        <dbReference type="SAM" id="Coils"/>
    </source>
</evidence>
<keyword evidence="4" id="KW-1185">Reference proteome</keyword>
<dbReference type="EMBL" id="LR586016">
    <property type="protein sequence ID" value="VIP03073.1"/>
    <property type="molecule type" value="Genomic_DNA"/>
</dbReference>
<evidence type="ECO:0000313" key="3">
    <source>
        <dbReference type="EMBL" id="VIP03073.1"/>
    </source>
</evidence>
<dbReference type="Proteomes" id="UP000464378">
    <property type="component" value="Chromosome"/>
</dbReference>